<organism evidence="2 3">
    <name type="scientific">Diaporthe ampelina</name>
    <dbReference type="NCBI Taxonomy" id="1214573"/>
    <lineage>
        <taxon>Eukaryota</taxon>
        <taxon>Fungi</taxon>
        <taxon>Dikarya</taxon>
        <taxon>Ascomycota</taxon>
        <taxon>Pezizomycotina</taxon>
        <taxon>Sordariomycetes</taxon>
        <taxon>Sordariomycetidae</taxon>
        <taxon>Diaporthales</taxon>
        <taxon>Diaporthaceae</taxon>
        <taxon>Diaporthe</taxon>
    </lineage>
</organism>
<dbReference type="Pfam" id="PF07985">
    <property type="entry name" value="SRR1"/>
    <property type="match status" value="1"/>
</dbReference>
<evidence type="ECO:0000259" key="1">
    <source>
        <dbReference type="Pfam" id="PF07985"/>
    </source>
</evidence>
<dbReference type="OrthoDB" id="5318346at2759"/>
<sequence length="296" mass="33327">MEARATAVNQRIARQLCDDSLVGKKLGRQEQVLRLPVGGPPENFHPNGSPQLTTDDIEADHHRVASRWRATKCYEQLSRTIKANSASHEKVTRAVCLGLGPFDPEDASWSAQRRSHIQLAAFLAMIEALKSENGQEIETIYQEPRFAQPDKEFLSGLGGKTVDSPGAYQLIDKSTLVFGVHLYRDIWAAALKESLPAICVGTGWDVWEENPGADKSPDFDRIREMDATFDKFPFPQDEYTSFSSTCIYWKKRDAKEFAPEQDVLEDLQRLRFASQCTSQGISMPRMEFKSQGLVLK</sequence>
<dbReference type="AlphaFoldDB" id="A0A0G2F5V0"/>
<dbReference type="PANTHER" id="PTHR42080:SF1">
    <property type="entry name" value="SRR1-LIKE DOMAIN-CONTAINING PROTEIN"/>
    <property type="match status" value="1"/>
</dbReference>
<accession>A0A0G2F5V0</accession>
<evidence type="ECO:0000313" key="2">
    <source>
        <dbReference type="EMBL" id="KKY29609.1"/>
    </source>
</evidence>
<reference evidence="2 3" key="2">
    <citation type="submission" date="2015-05" db="EMBL/GenBank/DDBJ databases">
        <authorList>
            <person name="Morales-Cruz A."/>
            <person name="Amrine K.C."/>
            <person name="Cantu D."/>
        </authorList>
    </citation>
    <scope>NUCLEOTIDE SEQUENCE [LARGE SCALE GENOMIC DNA]</scope>
    <source>
        <strain evidence="2">DA912</strain>
    </source>
</reference>
<feature type="domain" description="SRR1-like" evidence="1">
    <location>
        <begin position="79"/>
        <end position="249"/>
    </location>
</feature>
<gene>
    <name evidence="2" type="ORF">UCDDA912_g10466</name>
</gene>
<protein>
    <recommendedName>
        <fullName evidence="1">SRR1-like domain-containing protein</fullName>
    </recommendedName>
</protein>
<dbReference type="STRING" id="1214573.A0A0G2F5V0"/>
<reference evidence="2 3" key="1">
    <citation type="submission" date="2015-05" db="EMBL/GenBank/DDBJ databases">
        <title>Distinctive expansion of gene families associated with plant cell wall degradation and secondary metabolism in the genomes of grapevine trunk pathogens.</title>
        <authorList>
            <person name="Lawrence D.P."/>
            <person name="Travadon R."/>
            <person name="Rolshausen P.E."/>
            <person name="Baumgartner K."/>
        </authorList>
    </citation>
    <scope>NUCLEOTIDE SEQUENCE [LARGE SCALE GENOMIC DNA]</scope>
    <source>
        <strain evidence="2">DA912</strain>
    </source>
</reference>
<proteinExistence type="predicted"/>
<dbReference type="EMBL" id="LCUC01000672">
    <property type="protein sequence ID" value="KKY29609.1"/>
    <property type="molecule type" value="Genomic_DNA"/>
</dbReference>
<dbReference type="InterPro" id="IPR012942">
    <property type="entry name" value="SRR1-like"/>
</dbReference>
<name>A0A0G2F5V0_9PEZI</name>
<comment type="caution">
    <text evidence="2">The sequence shown here is derived from an EMBL/GenBank/DDBJ whole genome shotgun (WGS) entry which is preliminary data.</text>
</comment>
<keyword evidence="3" id="KW-1185">Reference proteome</keyword>
<evidence type="ECO:0000313" key="3">
    <source>
        <dbReference type="Proteomes" id="UP000034680"/>
    </source>
</evidence>
<dbReference type="PANTHER" id="PTHR42080">
    <property type="entry name" value="SRR1 DOMAIN-CONTAINING PROTEIN"/>
    <property type="match status" value="1"/>
</dbReference>
<dbReference type="Proteomes" id="UP000034680">
    <property type="component" value="Unassembled WGS sequence"/>
</dbReference>